<dbReference type="GeneID" id="41321826"/>
<dbReference type="InterPro" id="IPR006597">
    <property type="entry name" value="Sel1-like"/>
</dbReference>
<dbReference type="InterPro" id="IPR050767">
    <property type="entry name" value="Sel1_AlgK"/>
</dbReference>
<dbReference type="SUPFAM" id="SSF81901">
    <property type="entry name" value="HCP-like"/>
    <property type="match status" value="3"/>
</dbReference>
<dbReference type="InterPro" id="IPR011990">
    <property type="entry name" value="TPR-like_helical_dom_sf"/>
</dbReference>
<dbReference type="Pfam" id="PF08238">
    <property type="entry name" value="Sel1"/>
    <property type="match status" value="10"/>
</dbReference>
<protein>
    <recommendedName>
        <fullName evidence="3">Cobalamin biosynthesis protein CobT</fullName>
    </recommendedName>
</protein>
<dbReference type="Proteomes" id="UP000273278">
    <property type="component" value="Chromosome"/>
</dbReference>
<organism evidence="1 2">
    <name type="scientific">Methanomethylophilus alvi</name>
    <dbReference type="NCBI Taxonomy" id="1291540"/>
    <lineage>
        <taxon>Archaea</taxon>
        <taxon>Methanobacteriati</taxon>
        <taxon>Thermoplasmatota</taxon>
        <taxon>Thermoplasmata</taxon>
        <taxon>Methanomassiliicoccales</taxon>
        <taxon>Methanomethylophilaceae</taxon>
        <taxon>Methanomethylophilus</taxon>
    </lineage>
</organism>
<reference evidence="1 2" key="1">
    <citation type="submission" date="2016-10" db="EMBL/GenBank/DDBJ databases">
        <title>Complete genome of the TMA-utilizing, human hosted archaeon Methanomethylophilus alvus Gen. nov, sp. nov., strain Mx-05, derived from a pure culture.</title>
        <authorList>
            <person name="Brugere J.-F."/>
            <person name="Ben Hania W."/>
            <person name="Chaudhary P.P."/>
            <person name="Gaci N."/>
            <person name="Borrel G."/>
            <person name="Cao Van Tuat L."/>
            <person name="Fardeau M.-L."/>
            <person name="Harris H.M.B."/>
            <person name="O'Toole P.W."/>
            <person name="Ollivier B."/>
        </authorList>
    </citation>
    <scope>NUCLEOTIDE SEQUENCE [LARGE SCALE GENOMIC DNA]</scope>
    <source>
        <strain evidence="1 2">Mx-05</strain>
    </source>
</reference>
<sequence length="495" mass="54380">MTADTDIVAERPAAKIRGLMNVSGTQDLKKACAAAEGLAGDDAESAYLLGLFKYVGKGTQQDRKAASEEFAIAAGMGSQEASIVAEEIGRNPEDVQERLMDLRFRAECRDLAACREIFPLYDTGKDGNGCKGPAKKNHAEAIRLYMPCADSGDADAQNTIGYMYLMGKGVSKDRGLALRLLESAWENGCAQAAYRIAYMYDSGQDFEDPDLDKAYEWYVKASDMGYADAEYALAGIMFMQDGPYRNVARGVKLLIKAADQGQHEAQQEAGMMYAYGSNGVKRDQEKAVKYLEAACEGGVQQAMTNYANMCFEGQAVPRDMAKAAKWFTKAAENYDGMAQYALGCMYGNGYYFDQDDSEAAKWFQEAAEGGEPNSQYALGCFYYEGRGIEKDEKKAAAWFQEAADQGHLGAMSFLGMFKITGKDVEQDIEGGLELLNVAAKNGYCEAQFYLGKLYADGEYVKQDLAYAKKMLSLAARQGDPDAEVMLQQLKKMKRR</sequence>
<dbReference type="AlphaFoldDB" id="A0A3G3IH60"/>
<name>A0A3G3IH60_9ARCH</name>
<gene>
    <name evidence="1" type="ORF">BKD89_05130</name>
</gene>
<dbReference type="GO" id="GO:0036503">
    <property type="term" value="P:ERAD pathway"/>
    <property type="evidence" value="ECO:0007669"/>
    <property type="project" value="TreeGrafter"/>
</dbReference>
<dbReference type="SMART" id="SM00671">
    <property type="entry name" value="SEL1"/>
    <property type="match status" value="11"/>
</dbReference>
<evidence type="ECO:0000313" key="2">
    <source>
        <dbReference type="Proteomes" id="UP000273278"/>
    </source>
</evidence>
<proteinExistence type="predicted"/>
<dbReference type="Gene3D" id="1.25.40.10">
    <property type="entry name" value="Tetratricopeptide repeat domain"/>
    <property type="match status" value="3"/>
</dbReference>
<dbReference type="OMA" id="NTIGYMY"/>
<dbReference type="EMBL" id="CP017686">
    <property type="protein sequence ID" value="AYQ55187.1"/>
    <property type="molecule type" value="Genomic_DNA"/>
</dbReference>
<dbReference type="RefSeq" id="WP_015504931.1">
    <property type="nucleotide sequence ID" value="NZ_CP017686.1"/>
</dbReference>
<dbReference type="PANTHER" id="PTHR11102:SF160">
    <property type="entry name" value="ERAD-ASSOCIATED E3 UBIQUITIN-PROTEIN LIGASE COMPONENT HRD3"/>
    <property type="match status" value="1"/>
</dbReference>
<evidence type="ECO:0000313" key="1">
    <source>
        <dbReference type="EMBL" id="AYQ55187.1"/>
    </source>
</evidence>
<evidence type="ECO:0008006" key="3">
    <source>
        <dbReference type="Google" id="ProtNLM"/>
    </source>
</evidence>
<dbReference type="PANTHER" id="PTHR11102">
    <property type="entry name" value="SEL-1-LIKE PROTEIN"/>
    <property type="match status" value="1"/>
</dbReference>
<accession>A0A3G3IH60</accession>